<evidence type="ECO:0000256" key="5">
    <source>
        <dbReference type="ARBA" id="ARBA00022801"/>
    </source>
</evidence>
<evidence type="ECO:0000256" key="8">
    <source>
        <dbReference type="ARBA" id="ARBA00023204"/>
    </source>
</evidence>
<dbReference type="PANTHER" id="PTHR11472">
    <property type="entry name" value="DNA REPAIR DEAD HELICASE RAD3/XP-D SUBFAMILY MEMBER"/>
    <property type="match status" value="1"/>
</dbReference>
<dbReference type="EMBL" id="ASPP01018473">
    <property type="protein sequence ID" value="ETO16215.1"/>
    <property type="molecule type" value="Genomic_DNA"/>
</dbReference>
<dbReference type="Gene3D" id="1.10.275.40">
    <property type="match status" value="1"/>
</dbReference>
<dbReference type="AlphaFoldDB" id="X6MSX8"/>
<organism evidence="12 13">
    <name type="scientific">Reticulomyxa filosa</name>
    <dbReference type="NCBI Taxonomy" id="46433"/>
    <lineage>
        <taxon>Eukaryota</taxon>
        <taxon>Sar</taxon>
        <taxon>Rhizaria</taxon>
        <taxon>Retaria</taxon>
        <taxon>Foraminifera</taxon>
        <taxon>Monothalamids</taxon>
        <taxon>Reticulomyxidae</taxon>
        <taxon>Reticulomyxa</taxon>
    </lineage>
</organism>
<protein>
    <recommendedName>
        <fullName evidence="9">DNA 5'-3' helicase</fullName>
        <ecNumber evidence="9">5.6.2.3</ecNumber>
    </recommendedName>
</protein>
<dbReference type="Proteomes" id="UP000023152">
    <property type="component" value="Unassembled WGS sequence"/>
</dbReference>
<dbReference type="EC" id="5.6.2.3" evidence="9"/>
<keyword evidence="6" id="KW-0067">ATP-binding</keyword>
<gene>
    <name evidence="12" type="ORF">RFI_21141</name>
</gene>
<keyword evidence="7" id="KW-0238">DNA-binding</keyword>
<sequence length="278" mass="31385">MLDPKISNLVSRDLAKDCIVVFDEAHNIDNICIEALSVRLDRRRLHTAMQNLSTLNNMVLNMEQNDVDRLNDEYKALVQGLINSNTSASTNTNVNANASQSRPSLGIDMSAFTDTLLANPVLSDDILQQAIPGNIRKSKHFLNFLKTLIEYLKQKMSVEKVIQEETLTFISDFQKTTGMHENQLLALRFCHDRLHSLFRTLMLTDLDVYTPLVKVTTLASLVGTYSQGFKILIEPYDTRTPTIKDPILQLCCLDASIAMQPVLKKFRNVIITSGCVYF</sequence>
<keyword evidence="2" id="KW-0411">Iron-sulfur</keyword>
<keyword evidence="13" id="KW-1185">Reference proteome</keyword>
<dbReference type="OrthoDB" id="272481at2759"/>
<dbReference type="GO" id="GO:0045951">
    <property type="term" value="P:positive regulation of mitotic recombination"/>
    <property type="evidence" value="ECO:0007669"/>
    <property type="project" value="TreeGrafter"/>
</dbReference>
<dbReference type="Gene3D" id="3.40.50.300">
    <property type="entry name" value="P-loop containing nucleotide triphosphate hydrolases"/>
    <property type="match status" value="1"/>
</dbReference>
<evidence type="ECO:0000256" key="10">
    <source>
        <dbReference type="ARBA" id="ARBA00048954"/>
    </source>
</evidence>
<comment type="caution">
    <text evidence="12">The sequence shown here is derived from an EMBL/GenBank/DDBJ whole genome shotgun (WGS) entry which is preliminary data.</text>
</comment>
<dbReference type="Pfam" id="PF06777">
    <property type="entry name" value="HBB"/>
    <property type="match status" value="1"/>
</dbReference>
<evidence type="ECO:0000256" key="4">
    <source>
        <dbReference type="ARBA" id="ARBA00022763"/>
    </source>
</evidence>
<dbReference type="InterPro" id="IPR010643">
    <property type="entry name" value="HBB"/>
</dbReference>
<keyword evidence="3" id="KW-0547">Nucleotide-binding</keyword>
<name>X6MSX8_RETFI</name>
<dbReference type="InterPro" id="IPR010614">
    <property type="entry name" value="RAD3-like_helicase_DEAD"/>
</dbReference>
<dbReference type="Pfam" id="PF06733">
    <property type="entry name" value="DEAD_2"/>
    <property type="match status" value="1"/>
</dbReference>
<feature type="domain" description="Helicase ATP-binding" evidence="11">
    <location>
        <begin position="1"/>
        <end position="74"/>
    </location>
</feature>
<dbReference type="GO" id="GO:0003684">
    <property type="term" value="F:damaged DNA binding"/>
    <property type="evidence" value="ECO:0007669"/>
    <property type="project" value="TreeGrafter"/>
</dbReference>
<evidence type="ECO:0000256" key="2">
    <source>
        <dbReference type="ARBA" id="ARBA00022485"/>
    </source>
</evidence>
<dbReference type="FunFam" id="1.10.275.40:FF:000001">
    <property type="entry name" value="DNA repair helicase (Rad3)"/>
    <property type="match status" value="1"/>
</dbReference>
<reference evidence="12 13" key="1">
    <citation type="journal article" date="2013" name="Curr. Biol.">
        <title>The Genome of the Foraminiferan Reticulomyxa filosa.</title>
        <authorList>
            <person name="Glockner G."/>
            <person name="Hulsmann N."/>
            <person name="Schleicher M."/>
            <person name="Noegel A.A."/>
            <person name="Eichinger L."/>
            <person name="Gallinger C."/>
            <person name="Pawlowski J."/>
            <person name="Sierra R."/>
            <person name="Euteneuer U."/>
            <person name="Pillet L."/>
            <person name="Moustafa A."/>
            <person name="Platzer M."/>
            <person name="Groth M."/>
            <person name="Szafranski K."/>
            <person name="Schliwa M."/>
        </authorList>
    </citation>
    <scope>NUCLEOTIDE SEQUENCE [LARGE SCALE GENOMIC DNA]</scope>
</reference>
<dbReference type="InterPro" id="IPR027417">
    <property type="entry name" value="P-loop_NTPase"/>
</dbReference>
<evidence type="ECO:0000313" key="12">
    <source>
        <dbReference type="EMBL" id="ETO16215.1"/>
    </source>
</evidence>
<evidence type="ECO:0000313" key="13">
    <source>
        <dbReference type="Proteomes" id="UP000023152"/>
    </source>
</evidence>
<dbReference type="GO" id="GO:0043139">
    <property type="term" value="F:5'-3' DNA helicase activity"/>
    <property type="evidence" value="ECO:0007669"/>
    <property type="project" value="UniProtKB-EC"/>
</dbReference>
<dbReference type="GO" id="GO:0016787">
    <property type="term" value="F:hydrolase activity"/>
    <property type="evidence" value="ECO:0007669"/>
    <property type="project" value="UniProtKB-KW"/>
</dbReference>
<dbReference type="GO" id="GO:0005524">
    <property type="term" value="F:ATP binding"/>
    <property type="evidence" value="ECO:0007669"/>
    <property type="project" value="UniProtKB-KW"/>
</dbReference>
<evidence type="ECO:0000259" key="11">
    <source>
        <dbReference type="PROSITE" id="PS51193"/>
    </source>
</evidence>
<evidence type="ECO:0000256" key="1">
    <source>
        <dbReference type="ARBA" id="ARBA00001966"/>
    </source>
</evidence>
<dbReference type="PANTHER" id="PTHR11472:SF1">
    <property type="entry name" value="GENERAL TRANSCRIPTION AND DNA REPAIR FACTOR IIH HELICASE SUBUNIT XPD"/>
    <property type="match status" value="1"/>
</dbReference>
<evidence type="ECO:0000256" key="7">
    <source>
        <dbReference type="ARBA" id="ARBA00023125"/>
    </source>
</evidence>
<dbReference type="InterPro" id="IPR014013">
    <property type="entry name" value="Helic_SF1/SF2_ATP-bd_DinG/Rad3"/>
</dbReference>
<keyword evidence="2" id="KW-0408">Iron</keyword>
<evidence type="ECO:0000256" key="6">
    <source>
        <dbReference type="ARBA" id="ARBA00022840"/>
    </source>
</evidence>
<accession>X6MSX8</accession>
<keyword evidence="2" id="KW-0004">4Fe-4S</keyword>
<evidence type="ECO:0000256" key="9">
    <source>
        <dbReference type="ARBA" id="ARBA00044969"/>
    </source>
</evidence>
<keyword evidence="2" id="KW-0479">Metal-binding</keyword>
<dbReference type="GO" id="GO:0005634">
    <property type="term" value="C:nucleus"/>
    <property type="evidence" value="ECO:0007669"/>
    <property type="project" value="TreeGrafter"/>
</dbReference>
<keyword evidence="5" id="KW-0378">Hydrolase</keyword>
<keyword evidence="4" id="KW-0227">DNA damage</keyword>
<dbReference type="PROSITE" id="PS51193">
    <property type="entry name" value="HELICASE_ATP_BIND_2"/>
    <property type="match status" value="1"/>
</dbReference>
<evidence type="ECO:0000256" key="3">
    <source>
        <dbReference type="ARBA" id="ARBA00022741"/>
    </source>
</evidence>
<dbReference type="GO" id="GO:0051539">
    <property type="term" value="F:4 iron, 4 sulfur cluster binding"/>
    <property type="evidence" value="ECO:0007669"/>
    <property type="project" value="UniProtKB-KW"/>
</dbReference>
<dbReference type="GO" id="GO:0006366">
    <property type="term" value="P:transcription by RNA polymerase II"/>
    <property type="evidence" value="ECO:0007669"/>
    <property type="project" value="TreeGrafter"/>
</dbReference>
<keyword evidence="8" id="KW-0234">DNA repair</keyword>
<dbReference type="InterPro" id="IPR045028">
    <property type="entry name" value="DinG/Rad3-like"/>
</dbReference>
<comment type="cofactor">
    <cofactor evidence="1">
        <name>[4Fe-4S] cluster</name>
        <dbReference type="ChEBI" id="CHEBI:49883"/>
    </cofactor>
</comment>
<proteinExistence type="predicted"/>
<dbReference type="GO" id="GO:0006281">
    <property type="term" value="P:DNA repair"/>
    <property type="evidence" value="ECO:0007669"/>
    <property type="project" value="UniProtKB-KW"/>
</dbReference>
<comment type="catalytic activity">
    <reaction evidence="10">
        <text>ATP + H2O = ADP + phosphate + H(+)</text>
        <dbReference type="Rhea" id="RHEA:13065"/>
        <dbReference type="ChEBI" id="CHEBI:15377"/>
        <dbReference type="ChEBI" id="CHEBI:15378"/>
        <dbReference type="ChEBI" id="CHEBI:30616"/>
        <dbReference type="ChEBI" id="CHEBI:43474"/>
        <dbReference type="ChEBI" id="CHEBI:456216"/>
        <dbReference type="EC" id="5.6.2.3"/>
    </reaction>
</comment>